<dbReference type="AlphaFoldDB" id="A0AAN7R7Z1"/>
<feature type="transmembrane region" description="Helical" evidence="1">
    <location>
        <begin position="75"/>
        <end position="95"/>
    </location>
</feature>
<dbReference type="SMART" id="SM00672">
    <property type="entry name" value="CAP10"/>
    <property type="match status" value="1"/>
</dbReference>
<evidence type="ECO:0000313" key="4">
    <source>
        <dbReference type="Proteomes" id="UP001346149"/>
    </source>
</evidence>
<organism evidence="3 4">
    <name type="scientific">Trapa natans</name>
    <name type="common">Water chestnut</name>
    <dbReference type="NCBI Taxonomy" id="22666"/>
    <lineage>
        <taxon>Eukaryota</taxon>
        <taxon>Viridiplantae</taxon>
        <taxon>Streptophyta</taxon>
        <taxon>Embryophyta</taxon>
        <taxon>Tracheophyta</taxon>
        <taxon>Spermatophyta</taxon>
        <taxon>Magnoliopsida</taxon>
        <taxon>eudicotyledons</taxon>
        <taxon>Gunneridae</taxon>
        <taxon>Pentapetalae</taxon>
        <taxon>rosids</taxon>
        <taxon>malvids</taxon>
        <taxon>Myrtales</taxon>
        <taxon>Lythraceae</taxon>
        <taxon>Trapa</taxon>
    </lineage>
</organism>
<keyword evidence="1" id="KW-1133">Transmembrane helix</keyword>
<keyword evidence="4" id="KW-1185">Reference proteome</keyword>
<gene>
    <name evidence="3" type="ORF">SAY86_013283</name>
</gene>
<reference evidence="3 4" key="1">
    <citation type="journal article" date="2023" name="Hortic Res">
        <title>Pangenome of water caltrop reveals structural variations and asymmetric subgenome divergence after allopolyploidization.</title>
        <authorList>
            <person name="Zhang X."/>
            <person name="Chen Y."/>
            <person name="Wang L."/>
            <person name="Yuan Y."/>
            <person name="Fang M."/>
            <person name="Shi L."/>
            <person name="Lu R."/>
            <person name="Comes H.P."/>
            <person name="Ma Y."/>
            <person name="Chen Y."/>
            <person name="Huang G."/>
            <person name="Zhou Y."/>
            <person name="Zheng Z."/>
            <person name="Qiu Y."/>
        </authorList>
    </citation>
    <scope>NUCLEOTIDE SEQUENCE [LARGE SCALE GENOMIC DNA]</scope>
    <source>
        <strain evidence="3">F231</strain>
    </source>
</reference>
<evidence type="ECO:0000256" key="1">
    <source>
        <dbReference type="SAM" id="Phobius"/>
    </source>
</evidence>
<dbReference type="Pfam" id="PF05686">
    <property type="entry name" value="Glyco_transf_90"/>
    <property type="match status" value="1"/>
</dbReference>
<dbReference type="PANTHER" id="PTHR12203">
    <property type="entry name" value="KDEL LYS-ASP-GLU-LEU CONTAINING - RELATED"/>
    <property type="match status" value="1"/>
</dbReference>
<proteinExistence type="predicted"/>
<keyword evidence="1" id="KW-0472">Membrane</keyword>
<dbReference type="PANTHER" id="PTHR12203:SF99">
    <property type="entry name" value="OS04G0534100 PROTEIN"/>
    <property type="match status" value="1"/>
</dbReference>
<comment type="caution">
    <text evidence="3">The sequence shown here is derived from an EMBL/GenBank/DDBJ whole genome shotgun (WGS) entry which is preliminary data.</text>
</comment>
<dbReference type="Proteomes" id="UP001346149">
    <property type="component" value="Unassembled WGS sequence"/>
</dbReference>
<keyword evidence="1" id="KW-0812">Transmembrane</keyword>
<dbReference type="InterPro" id="IPR051091">
    <property type="entry name" value="O-Glucosyltr/Glycosyltrsf_90"/>
</dbReference>
<feature type="transmembrane region" description="Helical" evidence="1">
    <location>
        <begin position="561"/>
        <end position="580"/>
    </location>
</feature>
<dbReference type="EMBL" id="JAXQNO010000007">
    <property type="protein sequence ID" value="KAK4795289.1"/>
    <property type="molecule type" value="Genomic_DNA"/>
</dbReference>
<feature type="domain" description="Glycosyl transferase CAP10" evidence="2">
    <location>
        <begin position="230"/>
        <end position="479"/>
    </location>
</feature>
<protein>
    <recommendedName>
        <fullName evidence="2">Glycosyl transferase CAP10 domain-containing protein</fullName>
    </recommendedName>
</protein>
<evidence type="ECO:0000313" key="3">
    <source>
        <dbReference type="EMBL" id="KAK4795289.1"/>
    </source>
</evidence>
<dbReference type="InterPro" id="IPR006598">
    <property type="entry name" value="CAP10"/>
</dbReference>
<sequence>MAKPPINNKATTCQVLLLPSCYPMEEEEDQEEEVQVRSSSSEVSSISSFSAANSQTVASRSSAWTTMRTCSPSTIFISFLLLIVISRVLLSGVSFPSKLPSSTTSTTTTTTIPFSSHSHQRTFHQYLLNCTSSTQQCSSSSYYPTASIEPDSDYTTACPDYFRWIHEDLRPWRATGITRDAIESRKSLAHFRLVVHKGKAYLEQFHRAWQTRDVFTLWGILQMLRLYPGRVPDLEMMFCCEDLPALPKRDNRVPEGTAPPAMFHYCGHESAFDIPFPDWSFWGWPEVNIKPWASMLKTIQEKAGKVKWKDRDVHAFWKGNVQTSRKRGNLMHCNPKMFTDWNARLYNVHWDRESSSGFKESRLEDQCVNRYNLYIEGRSWSVSEKYILACDSTTLVIRPEYYDFFIRGMIPMEHYWPINPDNKCRDIKFAVDWGNNHTVEAQTIGEEGARFARESLSMQRVYEYMFHVLSEYAKLQRFEVTVPPAAVELCAETMGCSAEGQVKEYMMESLVSSPSRVLPCSMPPPYQPREIEEFLEMKENITKQVGMWEWESWQKLSQKNYMNAFLLMSVSVFVLALLLVRNHNRCSIDR</sequence>
<evidence type="ECO:0000259" key="2">
    <source>
        <dbReference type="SMART" id="SM00672"/>
    </source>
</evidence>
<name>A0AAN7R7Z1_TRANT</name>
<accession>A0AAN7R7Z1</accession>